<dbReference type="PANTHER" id="PTHR20899">
    <property type="entry name" value="PIERCE HOMOLOG"/>
    <property type="match status" value="1"/>
</dbReference>
<sequence length="141" mass="16309">MDAECLDAGINMEQNQPDQNINVKTNDVYRVNENLPKRFNNPDCFKGYSKKRIHLLYQTTSQTYGSRKPTVHEMPTSFHGRQNRFSDHIMKSGMSRDSGINTWLEKSRITGPNAINIMHDRIIFHRLCHTAGNDQTDTNKI</sequence>
<name>A0AA88SS63_TACVA</name>
<accession>A0AA88SS63</accession>
<dbReference type="PANTHER" id="PTHR20899:SF1">
    <property type="entry name" value="PIERCER OF MICROTUBULE WALL 1 PROTEIN"/>
    <property type="match status" value="1"/>
</dbReference>
<evidence type="ECO:0000256" key="5">
    <source>
        <dbReference type="ARBA" id="ARBA00038014"/>
    </source>
</evidence>
<organism evidence="6 7">
    <name type="scientific">Tachysurus vachellii</name>
    <name type="common">Darkbarbel catfish</name>
    <name type="synonym">Pelteobagrus vachellii</name>
    <dbReference type="NCBI Taxonomy" id="175792"/>
    <lineage>
        <taxon>Eukaryota</taxon>
        <taxon>Metazoa</taxon>
        <taxon>Chordata</taxon>
        <taxon>Craniata</taxon>
        <taxon>Vertebrata</taxon>
        <taxon>Euteleostomi</taxon>
        <taxon>Actinopterygii</taxon>
        <taxon>Neopterygii</taxon>
        <taxon>Teleostei</taxon>
        <taxon>Ostariophysi</taxon>
        <taxon>Siluriformes</taxon>
        <taxon>Bagridae</taxon>
        <taxon>Tachysurus</taxon>
    </lineage>
</organism>
<evidence type="ECO:0000256" key="1">
    <source>
        <dbReference type="ARBA" id="ARBA00004430"/>
    </source>
</evidence>
<gene>
    <name evidence="6" type="ORF">Q7C36_012902</name>
</gene>
<dbReference type="AlphaFoldDB" id="A0AA88SS63"/>
<dbReference type="GO" id="GO:0005879">
    <property type="term" value="C:axonemal microtubule"/>
    <property type="evidence" value="ECO:0007669"/>
    <property type="project" value="InterPro"/>
</dbReference>
<keyword evidence="4" id="KW-0966">Cell projection</keyword>
<evidence type="ECO:0000313" key="6">
    <source>
        <dbReference type="EMBL" id="KAK2841323.1"/>
    </source>
</evidence>
<keyword evidence="7" id="KW-1185">Reference proteome</keyword>
<comment type="subcellular location">
    <subcellularLocation>
        <location evidence="1">Cytoplasm</location>
        <location evidence="1">Cytoskeleton</location>
        <location evidence="1">Cilium axoneme</location>
    </subcellularLocation>
</comment>
<dbReference type="Proteomes" id="UP001187315">
    <property type="component" value="Unassembled WGS sequence"/>
</dbReference>
<dbReference type="Pfam" id="PF14892">
    <property type="entry name" value="PIRC1_2"/>
    <property type="match status" value="1"/>
</dbReference>
<evidence type="ECO:0000313" key="7">
    <source>
        <dbReference type="Proteomes" id="UP001187315"/>
    </source>
</evidence>
<keyword evidence="3" id="KW-0206">Cytoskeleton</keyword>
<evidence type="ECO:0000256" key="4">
    <source>
        <dbReference type="ARBA" id="ARBA00023273"/>
    </source>
</evidence>
<dbReference type="InterPro" id="IPR026507">
    <property type="entry name" value="PIRC1/2"/>
</dbReference>
<evidence type="ECO:0000256" key="3">
    <source>
        <dbReference type="ARBA" id="ARBA00023212"/>
    </source>
</evidence>
<dbReference type="GO" id="GO:0035082">
    <property type="term" value="P:axoneme assembly"/>
    <property type="evidence" value="ECO:0007669"/>
    <property type="project" value="InterPro"/>
</dbReference>
<protein>
    <submittedName>
        <fullName evidence="6">Uncharacterized protein</fullName>
    </submittedName>
</protein>
<evidence type="ECO:0000256" key="2">
    <source>
        <dbReference type="ARBA" id="ARBA00022490"/>
    </source>
</evidence>
<comment type="caution">
    <text evidence="6">The sequence shown here is derived from an EMBL/GenBank/DDBJ whole genome shotgun (WGS) entry which is preliminary data.</text>
</comment>
<proteinExistence type="inferred from homology"/>
<reference evidence="6" key="1">
    <citation type="submission" date="2023-08" db="EMBL/GenBank/DDBJ databases">
        <title>Pelteobagrus vachellii genome.</title>
        <authorList>
            <person name="Liu H."/>
        </authorList>
    </citation>
    <scope>NUCLEOTIDE SEQUENCE</scope>
    <source>
        <strain evidence="6">PRFRI_2022a</strain>
        <tissue evidence="6">Muscle</tissue>
    </source>
</reference>
<comment type="similarity">
    <text evidence="5">Belongs to the PIERCE1 family.</text>
</comment>
<keyword evidence="2" id="KW-0963">Cytoplasm</keyword>
<dbReference type="EMBL" id="JAVHJS010000012">
    <property type="protein sequence ID" value="KAK2841323.1"/>
    <property type="molecule type" value="Genomic_DNA"/>
</dbReference>